<organism evidence="2 3">
    <name type="scientific">Gordonia phage TZGordon</name>
    <dbReference type="NCBI Taxonomy" id="2744004"/>
    <lineage>
        <taxon>Viruses</taxon>
        <taxon>Duplodnaviria</taxon>
        <taxon>Heunggongvirae</taxon>
        <taxon>Uroviricota</taxon>
        <taxon>Caudoviricetes</taxon>
        <taxon>Ruthgordonvirinae</taxon>
        <taxon>Vendettavirus</taxon>
        <taxon>Vendettavirus tzgordon</taxon>
    </lineage>
</organism>
<dbReference type="EMBL" id="MT553344">
    <property type="protein sequence ID" value="QKO02998.1"/>
    <property type="molecule type" value="Genomic_DNA"/>
</dbReference>
<keyword evidence="3" id="KW-1185">Reference proteome</keyword>
<accession>A0A6N0A806</accession>
<sequence>MTGEDLGMPEYASSGYWDPECSAHGDGEQWRRGKADG</sequence>
<gene>
    <name evidence="2" type="primary">80</name>
    <name evidence="2" type="ORF">SEA_TZGORDON_80</name>
</gene>
<feature type="region of interest" description="Disordered" evidence="1">
    <location>
        <begin position="1"/>
        <end position="37"/>
    </location>
</feature>
<evidence type="ECO:0000313" key="3">
    <source>
        <dbReference type="Proteomes" id="UP000509569"/>
    </source>
</evidence>
<protein>
    <submittedName>
        <fullName evidence="2">Uncharacterized protein</fullName>
    </submittedName>
</protein>
<name>A0A6N0A806_9CAUD</name>
<dbReference type="KEGG" id="vg:63911909"/>
<feature type="compositionally biased region" description="Basic and acidic residues" evidence="1">
    <location>
        <begin position="21"/>
        <end position="37"/>
    </location>
</feature>
<evidence type="ECO:0000256" key="1">
    <source>
        <dbReference type="SAM" id="MobiDB-lite"/>
    </source>
</evidence>
<evidence type="ECO:0000313" key="2">
    <source>
        <dbReference type="EMBL" id="QKO02998.1"/>
    </source>
</evidence>
<dbReference type="GeneID" id="63911909"/>
<proteinExistence type="predicted"/>
<reference evidence="2 3" key="1">
    <citation type="submission" date="2020-06" db="EMBL/GenBank/DDBJ databases">
        <authorList>
            <person name="Moran J."/>
            <person name="Kenna M."/>
            <person name="Ware V."/>
            <person name="Garlena R.A."/>
            <person name="Russell D.A."/>
            <person name="Pope W.H."/>
            <person name="Jacobs-Sera D."/>
            <person name="Hatfull G.F."/>
        </authorList>
    </citation>
    <scope>NUCLEOTIDE SEQUENCE [LARGE SCALE GENOMIC DNA]</scope>
</reference>
<dbReference type="RefSeq" id="YP_010051168.1">
    <property type="nucleotide sequence ID" value="NC_054438.1"/>
</dbReference>
<dbReference type="Proteomes" id="UP000509569">
    <property type="component" value="Segment"/>
</dbReference>